<evidence type="ECO:0000259" key="3">
    <source>
        <dbReference type="Pfam" id="PF25597"/>
    </source>
</evidence>
<dbReference type="GO" id="GO:0008270">
    <property type="term" value="F:zinc ion binding"/>
    <property type="evidence" value="ECO:0007669"/>
    <property type="project" value="InterPro"/>
</dbReference>
<accession>A0A6L2LMH8</accession>
<dbReference type="SUPFAM" id="SSF57756">
    <property type="entry name" value="Retrovirus zinc finger-like domains"/>
    <property type="match status" value="1"/>
</dbReference>
<feature type="domain" description="Retroviral polymerase SH3-like" evidence="3">
    <location>
        <begin position="885"/>
        <end position="943"/>
    </location>
</feature>
<feature type="compositionally biased region" description="Basic and acidic residues" evidence="1">
    <location>
        <begin position="1753"/>
        <end position="1770"/>
    </location>
</feature>
<dbReference type="Pfam" id="PF25597">
    <property type="entry name" value="SH3_retrovirus"/>
    <property type="match status" value="1"/>
</dbReference>
<dbReference type="InterPro" id="IPR013103">
    <property type="entry name" value="RVT_2"/>
</dbReference>
<dbReference type="Pfam" id="PF07727">
    <property type="entry name" value="RVT_2"/>
    <property type="match status" value="1"/>
</dbReference>
<feature type="region of interest" description="Disordered" evidence="1">
    <location>
        <begin position="71"/>
        <end position="109"/>
    </location>
</feature>
<dbReference type="InterPro" id="IPR036875">
    <property type="entry name" value="Znf_CCHC_sf"/>
</dbReference>
<reference evidence="4" key="1">
    <citation type="journal article" date="2019" name="Sci. Rep.">
        <title>Draft genome of Tanacetum cinerariifolium, the natural source of mosquito coil.</title>
        <authorList>
            <person name="Yamashiro T."/>
            <person name="Shiraishi A."/>
            <person name="Satake H."/>
            <person name="Nakayama K."/>
        </authorList>
    </citation>
    <scope>NUCLEOTIDE SEQUENCE</scope>
</reference>
<sequence>MTEYHSVDMRLKDLVIMVLVMHTDEDDTELHMEKTGMWMLVVEIDGGMTADVVDKLTCSSDVVQLRQVKDNKEKDKIRAKPNKIKSKREAWKSPDSSPTKSKPNQSQESIKQYVGNKMHKAFSLPVMEFPLPEEVPTAIMDQQNHTFAKIPILDTGKFKQWQFRIQQYLQHEHYALWEGIEFGDSYEAPKEDAVTASTSDGFAKKKGQTVAVTTEDMQKRKNDVKARTTLLLSLPNEHQLRFSKYKTAQELWAAILKTFGGNEATKKTKKNLLKQQYGNFKAEEIEHDDLNQKFLTSVAPKWFMHTIVWRNRSDLDTMSLDDLYNHLKVYESEVQKKSESNSQNMAFISSAKNSSEKEEVNIVSVPTASTNVSPASVNIGAIDEDDMEEMDIKWNMGLLSMRVDRFWKKTGKKISIQGTDVAGFDKSKVECFNCHKMGQFARECRAPRSQDRGRRDNYRKGSKVEEQTPKALMVINEVGWDWSYMANEDENHALVAEEEAPTEFALMAKTSAESKVCHRIESLTNELELLKKEKGELDTKLTGFQTASKNLDNLLESQRSEKNKEGLGYSAVPPPPAQVYSLPKKDMSWTGLFEFVDNTITYYSRPSPNVETTDRTTETKTAKGKTAKPAVKYAELYRKPLKCSKVRGNQRNWKNLKSQQLGVKKGSFFPKNNCSNKSMTPRAVIHKPYRPPMRPVRTNMNVAQPKRTSFHKLAHSYSKRPFQRRSAVRATPRIISMTKAIGTAVALGGCKITDKGTIKTGKLEFKNVYFVKDLKDFKLIDDTNVLLRTPRQHSMYFINLNNIVPHKDVTCLVAKASADECMTLIEAARTMLADAKLPVTFWAEAVNTACYVQNRVLVNKSQNKTSYKLFNGRALAIGFFKLFGCHVMILNTLENLGKFEAKGDEGYFVGYSMSSKAFRVFNKRTKSVEETLHVDFLENKAIDKGADLNWLFDIDSLTNSINYVPVVGTGTHSTNFSGTKDAISQEVKKDVSSLRYIALPNWVHDALLESTSSNTQDTCKADAPESSENPNPTASTTNLSADQMETLTVETPIPTSLVDCPKWVRPIGTKWVLKNKKDERGIIVRNKARLVAQGHTQEEGIDYNEVFAPVARIEAIRLFLAYASFMGFTVYQMDVKSGFLYGTIDEEVEFKALMHEKFQMSAMGNIIKKCRYSDVRSLNTPMDKKNPGGKDRTGKDVDLHLYRSMIGSLMYLTASRPDIMFAVCACARHQVTPKECHLHAVKMIFRYLKGHPKLGLWYPKESIFDLVAYSDSDYGGATQDRKSTTEGCQFLGRRLISWQCKKQTIVATSTTEAEYVAAASGCRQVLWIQNQLLDYGLSMPCKALSKEISSSMLRLLIPLNTDFHPIMDFVEASHIRYALTFNPTVYVSHIRQFWSTARIKTTKDGIKILATVDSKLRTVSESSIRRNLKLHDEAGISSLPDVELFENLTLMGYNISPNQKFTFQKGIVPLFDSMLFPQGEGSGTPTEPYHTPFPEAQQTSPTTHSSPSLPPVPTEPLPTGIPTDTPQLRHYTRRARIAQSSALPPVADQPASPIGDDSQDEACPTYSGLEAAQDRANISKTSTLPSDSTLRVTSLAVDEGSMQQKLDELMALCTSLQRQQSEMVSKFEAQELEINGLKARIKLLEDKDGGVAEQFEDDAPIKGRRLDKGDEAAKRVSDDTEEMATVLTSMDATSILTSGGVQVVPTAAEVATATVSISTGSEVVSSASPTIPIASPIFTTATESTPYTRRKGKETMVESERPKNKKAQEHIDIQLARELEEEMARDAQRMNEQIARDARRGTADAD</sequence>
<name>A0A6L2LMH8_TANCI</name>
<feature type="region of interest" description="Disordered" evidence="1">
    <location>
        <begin position="1542"/>
        <end position="1564"/>
    </location>
</feature>
<feature type="region of interest" description="Disordered" evidence="1">
    <location>
        <begin position="445"/>
        <end position="465"/>
    </location>
</feature>
<evidence type="ECO:0000259" key="2">
    <source>
        <dbReference type="Pfam" id="PF07727"/>
    </source>
</evidence>
<feature type="domain" description="Reverse transcriptase Ty1/copia-type" evidence="2">
    <location>
        <begin position="1056"/>
        <end position="1150"/>
    </location>
</feature>
<dbReference type="PANTHER" id="PTHR11439">
    <property type="entry name" value="GAG-POL-RELATED RETROTRANSPOSON"/>
    <property type="match status" value="1"/>
</dbReference>
<comment type="caution">
    <text evidence="4">The sequence shown here is derived from an EMBL/GenBank/DDBJ whole genome shotgun (WGS) entry which is preliminary data.</text>
</comment>
<feature type="region of interest" description="Disordered" evidence="1">
    <location>
        <begin position="1478"/>
        <end position="1523"/>
    </location>
</feature>
<feature type="compositionally biased region" description="Polar residues" evidence="1">
    <location>
        <begin position="1026"/>
        <end position="1042"/>
    </location>
</feature>
<dbReference type="EMBL" id="BKCJ010004629">
    <property type="protein sequence ID" value="GEU62177.1"/>
    <property type="molecule type" value="Genomic_DNA"/>
</dbReference>
<gene>
    <name evidence="4" type="ORF">Tci_034155</name>
</gene>
<proteinExistence type="predicted"/>
<organism evidence="4">
    <name type="scientific">Tanacetum cinerariifolium</name>
    <name type="common">Dalmatian daisy</name>
    <name type="synonym">Chrysanthemum cinerariifolium</name>
    <dbReference type="NCBI Taxonomy" id="118510"/>
    <lineage>
        <taxon>Eukaryota</taxon>
        <taxon>Viridiplantae</taxon>
        <taxon>Streptophyta</taxon>
        <taxon>Embryophyta</taxon>
        <taxon>Tracheophyta</taxon>
        <taxon>Spermatophyta</taxon>
        <taxon>Magnoliopsida</taxon>
        <taxon>eudicotyledons</taxon>
        <taxon>Gunneridae</taxon>
        <taxon>Pentapetalae</taxon>
        <taxon>asterids</taxon>
        <taxon>campanulids</taxon>
        <taxon>Asterales</taxon>
        <taxon>Asteraceae</taxon>
        <taxon>Asteroideae</taxon>
        <taxon>Anthemideae</taxon>
        <taxon>Anthemidinae</taxon>
        <taxon>Tanacetum</taxon>
    </lineage>
</organism>
<dbReference type="GO" id="GO:0003676">
    <property type="term" value="F:nucleic acid binding"/>
    <property type="evidence" value="ECO:0007669"/>
    <property type="project" value="InterPro"/>
</dbReference>
<feature type="compositionally biased region" description="Low complexity" evidence="1">
    <location>
        <begin position="93"/>
        <end position="103"/>
    </location>
</feature>
<protein>
    <submittedName>
        <fullName evidence="4">Uncharacterized protein</fullName>
    </submittedName>
</protein>
<feature type="region of interest" description="Disordered" evidence="1">
    <location>
        <begin position="1013"/>
        <end position="1042"/>
    </location>
</feature>
<feature type="region of interest" description="Disordered" evidence="1">
    <location>
        <begin position="1745"/>
        <end position="1770"/>
    </location>
</feature>
<dbReference type="CDD" id="cd09272">
    <property type="entry name" value="RNase_HI_RT_Ty1"/>
    <property type="match status" value="1"/>
</dbReference>
<dbReference type="PANTHER" id="PTHR11439:SF495">
    <property type="entry name" value="REVERSE TRANSCRIPTASE, RNA-DEPENDENT DNA POLYMERASE-RELATED"/>
    <property type="match status" value="1"/>
</dbReference>
<dbReference type="InterPro" id="IPR057670">
    <property type="entry name" value="SH3_retrovirus"/>
</dbReference>
<feature type="region of interest" description="Disordered" evidence="1">
    <location>
        <begin position="1785"/>
        <end position="1806"/>
    </location>
</feature>
<evidence type="ECO:0000256" key="1">
    <source>
        <dbReference type="SAM" id="MobiDB-lite"/>
    </source>
</evidence>
<evidence type="ECO:0000313" key="4">
    <source>
        <dbReference type="EMBL" id="GEU62177.1"/>
    </source>
</evidence>